<protein>
    <submittedName>
        <fullName evidence="3">Tyrosinase</fullName>
    </submittedName>
</protein>
<dbReference type="Pfam" id="PF00264">
    <property type="entry name" value="Tyrosinase"/>
    <property type="match status" value="1"/>
</dbReference>
<evidence type="ECO:0000313" key="3">
    <source>
        <dbReference type="EMBL" id="KFM81707.1"/>
    </source>
</evidence>
<evidence type="ECO:0000259" key="2">
    <source>
        <dbReference type="PROSITE" id="PS00498"/>
    </source>
</evidence>
<dbReference type="GO" id="GO:0046872">
    <property type="term" value="F:metal ion binding"/>
    <property type="evidence" value="ECO:0007669"/>
    <property type="project" value="UniProtKB-KW"/>
</dbReference>
<dbReference type="GO" id="GO:0016491">
    <property type="term" value="F:oxidoreductase activity"/>
    <property type="evidence" value="ECO:0007669"/>
    <property type="project" value="InterPro"/>
</dbReference>
<feature type="domain" description="Tyrosinase copper-binding" evidence="2">
    <location>
        <begin position="212"/>
        <end position="223"/>
    </location>
</feature>
<dbReference type="InterPro" id="IPR008922">
    <property type="entry name" value="Di-copper_centre_dom_sf"/>
</dbReference>
<dbReference type="Proteomes" id="UP000054359">
    <property type="component" value="Unassembled WGS sequence"/>
</dbReference>
<dbReference type="OMA" id="CLSRDFF"/>
<dbReference type="Gene3D" id="1.10.1280.10">
    <property type="entry name" value="Di-copper center containing domain from catechol oxidase"/>
    <property type="match status" value="1"/>
</dbReference>
<evidence type="ECO:0000313" key="4">
    <source>
        <dbReference type="Proteomes" id="UP000054359"/>
    </source>
</evidence>
<feature type="non-terminal residue" evidence="3">
    <location>
        <position position="337"/>
    </location>
</feature>
<sequence>MSLHSPGSTFSFGCDTCECLDDNLLCSCHALSTRREIREFSSTERMEYQNAVARLLRGGEKSIWTTLRNLYVTHIMHANSPMYFLFWNRIFVRTMERYLQEYSCSLTIPYFDFTLDSGSFSSSPIWRSDFFGSPTADPSNCQEYFITGSDAAWTPCIRRELKNNISTPTMVDIALALAESDFLEFTATVQGISEYLHHMIGGDMETTSSPHDPVFYSLHAYIDLLFWKWQKRHFSAEAKRYVTNILHSNLVPFNIQAQFLVDIEESLCYTYSSPPPLEENYNNVNDYGCGRHLIQIYFVLPMRRRILHITALKAVLEQSCMQVKKSNLYCITKKRVS</sequence>
<organism evidence="3 4">
    <name type="scientific">Stegodyphus mimosarum</name>
    <name type="common">African social velvet spider</name>
    <dbReference type="NCBI Taxonomy" id="407821"/>
    <lineage>
        <taxon>Eukaryota</taxon>
        <taxon>Metazoa</taxon>
        <taxon>Ecdysozoa</taxon>
        <taxon>Arthropoda</taxon>
        <taxon>Chelicerata</taxon>
        <taxon>Arachnida</taxon>
        <taxon>Araneae</taxon>
        <taxon>Araneomorphae</taxon>
        <taxon>Entelegynae</taxon>
        <taxon>Eresoidea</taxon>
        <taxon>Eresidae</taxon>
        <taxon>Stegodyphus</taxon>
    </lineage>
</organism>
<keyword evidence="1" id="KW-0479">Metal-binding</keyword>
<keyword evidence="4" id="KW-1185">Reference proteome</keyword>
<dbReference type="EMBL" id="KK121995">
    <property type="protein sequence ID" value="KFM81707.1"/>
    <property type="molecule type" value="Genomic_DNA"/>
</dbReference>
<dbReference type="PANTHER" id="PTHR11474">
    <property type="entry name" value="TYROSINASE FAMILY MEMBER"/>
    <property type="match status" value="1"/>
</dbReference>
<dbReference type="AlphaFoldDB" id="A0A087UWG8"/>
<dbReference type="InterPro" id="IPR050316">
    <property type="entry name" value="Tyrosinase/Hemocyanin"/>
</dbReference>
<proteinExistence type="predicted"/>
<dbReference type="STRING" id="407821.A0A087UWG8"/>
<dbReference type="OrthoDB" id="6416965at2759"/>
<name>A0A087UWG8_STEMI</name>
<gene>
    <name evidence="3" type="ORF">X975_10376</name>
</gene>
<dbReference type="SUPFAM" id="SSF48056">
    <property type="entry name" value="Di-copper centre-containing domain"/>
    <property type="match status" value="1"/>
</dbReference>
<evidence type="ECO:0000256" key="1">
    <source>
        <dbReference type="ARBA" id="ARBA00022723"/>
    </source>
</evidence>
<reference evidence="3 4" key="1">
    <citation type="submission" date="2013-11" db="EMBL/GenBank/DDBJ databases">
        <title>Genome sequencing of Stegodyphus mimosarum.</title>
        <authorList>
            <person name="Bechsgaard J."/>
        </authorList>
    </citation>
    <scope>NUCLEOTIDE SEQUENCE [LARGE SCALE GENOMIC DNA]</scope>
</reference>
<dbReference type="InterPro" id="IPR002227">
    <property type="entry name" value="Tyrosinase_Cu-bd"/>
</dbReference>
<dbReference type="PROSITE" id="PS00498">
    <property type="entry name" value="TYROSINASE_2"/>
    <property type="match status" value="1"/>
</dbReference>
<dbReference type="PANTHER" id="PTHR11474:SF127">
    <property type="entry name" value="TYROSINASE COPPER-BINDING DOMAIN-CONTAINING PROTEIN"/>
    <property type="match status" value="1"/>
</dbReference>
<accession>A0A087UWG8</accession>